<protein>
    <submittedName>
        <fullName evidence="2">Uncharacterized protein</fullName>
    </submittedName>
</protein>
<evidence type="ECO:0000256" key="1">
    <source>
        <dbReference type="SAM" id="MobiDB-lite"/>
    </source>
</evidence>
<feature type="region of interest" description="Disordered" evidence="1">
    <location>
        <begin position="1"/>
        <end position="58"/>
    </location>
</feature>
<evidence type="ECO:0000313" key="3">
    <source>
        <dbReference type="Proteomes" id="UP000008063"/>
    </source>
</evidence>
<evidence type="ECO:0000313" key="2">
    <source>
        <dbReference type="EMBL" id="EGN96400.1"/>
    </source>
</evidence>
<dbReference type="Pfam" id="PF08208">
    <property type="entry name" value="RNA_polI_A34"/>
    <property type="match status" value="1"/>
</dbReference>
<gene>
    <name evidence="2" type="ORF">SERLA73DRAFT_154727</name>
</gene>
<name>F8Q5C9_SERL3</name>
<keyword evidence="3" id="KW-1185">Reference proteome</keyword>
<dbReference type="InParanoid" id="F8Q5C9"/>
<dbReference type="Proteomes" id="UP000008063">
    <property type="component" value="Unassembled WGS sequence"/>
</dbReference>
<proteinExistence type="predicted"/>
<dbReference type="GO" id="GO:0006360">
    <property type="term" value="P:transcription by RNA polymerase I"/>
    <property type="evidence" value="ECO:0007669"/>
    <property type="project" value="InterPro"/>
</dbReference>
<reference evidence="3" key="1">
    <citation type="journal article" date="2011" name="Science">
        <title>The plant cell wall-decomposing machinery underlies the functional diversity of forest fungi.</title>
        <authorList>
            <person name="Eastwood D.C."/>
            <person name="Floudas D."/>
            <person name="Binder M."/>
            <person name="Majcherczyk A."/>
            <person name="Schneider P."/>
            <person name="Aerts A."/>
            <person name="Asiegbu F.O."/>
            <person name="Baker S.E."/>
            <person name="Barry K."/>
            <person name="Bendiksby M."/>
            <person name="Blumentritt M."/>
            <person name="Coutinho P.M."/>
            <person name="Cullen D."/>
            <person name="de Vries R.P."/>
            <person name="Gathman A."/>
            <person name="Goodell B."/>
            <person name="Henrissat B."/>
            <person name="Ihrmark K."/>
            <person name="Kauserud H."/>
            <person name="Kohler A."/>
            <person name="LaButti K."/>
            <person name="Lapidus A."/>
            <person name="Lavin J.L."/>
            <person name="Lee Y.-H."/>
            <person name="Lindquist E."/>
            <person name="Lilly W."/>
            <person name="Lucas S."/>
            <person name="Morin E."/>
            <person name="Murat C."/>
            <person name="Oguiza J.A."/>
            <person name="Park J."/>
            <person name="Pisabarro A.G."/>
            <person name="Riley R."/>
            <person name="Rosling A."/>
            <person name="Salamov A."/>
            <person name="Schmidt O."/>
            <person name="Schmutz J."/>
            <person name="Skrede I."/>
            <person name="Stenlid J."/>
            <person name="Wiebenga A."/>
            <person name="Xie X."/>
            <person name="Kuees U."/>
            <person name="Hibbett D.S."/>
            <person name="Hoffmeister D."/>
            <person name="Hoegberg N."/>
            <person name="Martin F."/>
            <person name="Grigoriev I.V."/>
            <person name="Watkinson S.C."/>
        </authorList>
    </citation>
    <scope>NUCLEOTIDE SEQUENCE [LARGE SCALE GENOMIC DNA]</scope>
    <source>
        <strain evidence="3">strain S7.3</strain>
    </source>
</reference>
<dbReference type="EMBL" id="GL945484">
    <property type="protein sequence ID" value="EGN96400.1"/>
    <property type="molecule type" value="Genomic_DNA"/>
</dbReference>
<feature type="region of interest" description="Disordered" evidence="1">
    <location>
        <begin position="167"/>
        <end position="190"/>
    </location>
</feature>
<sequence>MSSPIPELDSPQPVQKKTNVKDKLKKKKSSQQISAPGTAVQGKNEGTNPNWAYKPPEGSILLNNGDDDDLDWDALNKDDNLELWLIRVPDTVKSKYLNGLKVDLPSSSKCSKIGNITSKNAVHDLYSIGEGENDLIGGEELRDISCLVPRTPKPIARHIVVSAHESSVAQTQTGPHSATISQNPPRHSYPKDVLKHCFMPYGSRKADIQVGVSDGRSTGQEESLEKGAIPSDGNLKTSKSKKRKVESETPKRTKKAKTVS</sequence>
<dbReference type="OrthoDB" id="76224at2759"/>
<feature type="region of interest" description="Disordered" evidence="1">
    <location>
        <begin position="213"/>
        <end position="260"/>
    </location>
</feature>
<dbReference type="InterPro" id="IPR013240">
    <property type="entry name" value="DNA-dir_RNA_pol1_su_RPA34"/>
</dbReference>
<accession>F8Q5C9</accession>
<dbReference type="OMA" id="DMYLAPR"/>
<dbReference type="AlphaFoldDB" id="F8Q5C9"/>
<organism evidence="3">
    <name type="scientific">Serpula lacrymans var. lacrymans (strain S7.3)</name>
    <name type="common">Dry rot fungus</name>
    <dbReference type="NCBI Taxonomy" id="936435"/>
    <lineage>
        <taxon>Eukaryota</taxon>
        <taxon>Fungi</taxon>
        <taxon>Dikarya</taxon>
        <taxon>Basidiomycota</taxon>
        <taxon>Agaricomycotina</taxon>
        <taxon>Agaricomycetes</taxon>
        <taxon>Agaricomycetidae</taxon>
        <taxon>Boletales</taxon>
        <taxon>Coniophorineae</taxon>
        <taxon>Serpulaceae</taxon>
        <taxon>Serpula</taxon>
    </lineage>
</organism>
<feature type="compositionally biased region" description="Polar residues" evidence="1">
    <location>
        <begin position="167"/>
        <end position="185"/>
    </location>
</feature>
<dbReference type="HOGENOM" id="CLU_083052_1_0_1"/>
<dbReference type="Gene3D" id="6.20.250.70">
    <property type="match status" value="1"/>
</dbReference>